<dbReference type="Proteomes" id="UP000838412">
    <property type="component" value="Chromosome 15"/>
</dbReference>
<feature type="compositionally biased region" description="Polar residues" evidence="11">
    <location>
        <begin position="334"/>
        <end position="351"/>
    </location>
</feature>
<feature type="compositionally biased region" description="Polar residues" evidence="11">
    <location>
        <begin position="438"/>
        <end position="448"/>
    </location>
</feature>
<sequence length="767" mass="86046">MATSASQDAKRFTFWPDRDKPRLGLRPARGIAMRQTTIRPFTIVEDWSSPASSQHDDDDDDKPKPGRRVSSKVHQSSTVHDSPESVVQESPQHGSLPEQEEPTQMDIHASVPDAGSTHRRKSGRVSKARSDWWKASPETGSSADKLTQALTPPNGTHTQLDSRTTQQKKRGSDLSSTVHSESAKTTEKNKEQRQQSLQQDDSVSSSVRNTRKKRQQKQASFQHDESDSGPVRTTGKKKQQSSQLDESDSVSSRTTGKKKRQKLQNFQSDDSDSGSVRATKKGQQKQESFQPEESGSGSVRTTGKKKRQEQQSFQSEDSDSNTVSNTGKKRQHRQPSFQQDEPADSDSSSVGTARKKKRQRRPSFQPDESDSSTVKTTEKKKRHRKESSQALSSVSATGKRRQHSVEPEDSDSGSVRTTGKKKRQRRQSLLPDEKRQRFQPTDPESGSVITFGKKRQAQQSFQANDESVPSRATRKKKQQTRQSSEKARAEKTRPSSQRTPELENIEESNIPSESSMQKTRRVSKSPTEWWKVTEINGSDSRNGMSCSSGEDENQSVPQGLQSGQSSRSSSSSGGYRGMKTPRSQGQGGANNFVSGFTRRVISKRPPIPPQHAVTGNAAKGQTVYQCSSGGLERKLSDLSDLDITLTMIEDMTQEYMDASGQLMESAVCQEMMTQFRDKVTSAIQRKIDIVHKCKSDQSRLKKMDLTIRKRRSELLALQREDMRLDQQLDKLQEKLTDSNERELTLQKTCTVLKDLQDLQQKYMDSTQ</sequence>
<evidence type="ECO:0000256" key="8">
    <source>
        <dbReference type="ARBA" id="ARBA00023328"/>
    </source>
</evidence>
<feature type="compositionally biased region" description="Polar residues" evidence="11">
    <location>
        <begin position="138"/>
        <end position="165"/>
    </location>
</feature>
<feature type="compositionally biased region" description="Basic and acidic residues" evidence="11">
    <location>
        <begin position="483"/>
        <end position="493"/>
    </location>
</feature>
<feature type="compositionally biased region" description="Low complexity" evidence="11">
    <location>
        <begin position="194"/>
        <end position="208"/>
    </location>
</feature>
<feature type="compositionally biased region" description="Basic residues" evidence="11">
    <location>
        <begin position="117"/>
        <end position="127"/>
    </location>
</feature>
<accession>A0A8J9Z411</accession>
<dbReference type="InterPro" id="IPR025214">
    <property type="entry name" value="CENP-U"/>
</dbReference>
<evidence type="ECO:0000256" key="5">
    <source>
        <dbReference type="ARBA" id="ARBA00022454"/>
    </source>
</evidence>
<evidence type="ECO:0000256" key="1">
    <source>
        <dbReference type="ARBA" id="ARBA00004123"/>
    </source>
</evidence>
<feature type="compositionally biased region" description="Basic and acidic residues" evidence="11">
    <location>
        <begin position="8"/>
        <end position="22"/>
    </location>
</feature>
<dbReference type="AlphaFoldDB" id="A0A8J9Z411"/>
<dbReference type="PANTHER" id="PTHR32222">
    <property type="entry name" value="CENTROMERE PROTEIN U"/>
    <property type="match status" value="1"/>
</dbReference>
<dbReference type="EMBL" id="OV696700">
    <property type="protein sequence ID" value="CAH1246731.1"/>
    <property type="molecule type" value="Genomic_DNA"/>
</dbReference>
<feature type="compositionally biased region" description="Polar residues" evidence="11">
    <location>
        <begin position="72"/>
        <end position="93"/>
    </location>
</feature>
<feature type="compositionally biased region" description="Polar residues" evidence="11">
    <location>
        <begin position="581"/>
        <end position="590"/>
    </location>
</feature>
<dbReference type="GO" id="GO:0005634">
    <property type="term" value="C:nucleus"/>
    <property type="evidence" value="ECO:0007669"/>
    <property type="project" value="UniProtKB-SubCell"/>
</dbReference>
<keyword evidence="13" id="KW-1185">Reference proteome</keyword>
<dbReference type="PANTHER" id="PTHR32222:SF1">
    <property type="entry name" value="CENTROMERE PROTEIN U"/>
    <property type="match status" value="1"/>
</dbReference>
<comment type="subcellular location">
    <subcellularLocation>
        <location evidence="2">Chromosome</location>
        <location evidence="2">Centromere</location>
    </subcellularLocation>
    <subcellularLocation>
        <location evidence="1">Nucleus</location>
    </subcellularLocation>
</comment>
<proteinExistence type="inferred from homology"/>
<evidence type="ECO:0000256" key="7">
    <source>
        <dbReference type="ARBA" id="ARBA00023242"/>
    </source>
</evidence>
<evidence type="ECO:0000256" key="4">
    <source>
        <dbReference type="ARBA" id="ARBA00016402"/>
    </source>
</evidence>
<evidence type="ECO:0000256" key="6">
    <source>
        <dbReference type="ARBA" id="ARBA00023054"/>
    </source>
</evidence>
<feature type="compositionally biased region" description="Polar residues" evidence="11">
    <location>
        <begin position="457"/>
        <end position="467"/>
    </location>
</feature>
<feature type="region of interest" description="Disordered" evidence="11">
    <location>
        <begin position="1"/>
        <end position="590"/>
    </location>
</feature>
<organism evidence="12 13">
    <name type="scientific">Branchiostoma lanceolatum</name>
    <name type="common">Common lancelet</name>
    <name type="synonym">Amphioxus lanceolatum</name>
    <dbReference type="NCBI Taxonomy" id="7740"/>
    <lineage>
        <taxon>Eukaryota</taxon>
        <taxon>Metazoa</taxon>
        <taxon>Chordata</taxon>
        <taxon>Cephalochordata</taxon>
        <taxon>Leptocardii</taxon>
        <taxon>Amphioxiformes</taxon>
        <taxon>Branchiostomatidae</taxon>
        <taxon>Branchiostoma</taxon>
    </lineage>
</organism>
<dbReference type="Pfam" id="PF13097">
    <property type="entry name" value="CENP-U"/>
    <property type="match status" value="1"/>
</dbReference>
<reference evidence="12" key="1">
    <citation type="submission" date="2022-01" db="EMBL/GenBank/DDBJ databases">
        <authorList>
            <person name="Braso-Vives M."/>
        </authorList>
    </citation>
    <scope>NUCLEOTIDE SEQUENCE</scope>
</reference>
<dbReference type="GO" id="GO:0000775">
    <property type="term" value="C:chromosome, centromeric region"/>
    <property type="evidence" value="ECO:0007669"/>
    <property type="project" value="UniProtKB-SubCell"/>
</dbReference>
<name>A0A8J9Z411_BRALA</name>
<feature type="compositionally biased region" description="Low complexity" evidence="11">
    <location>
        <begin position="240"/>
        <end position="252"/>
    </location>
</feature>
<evidence type="ECO:0000256" key="3">
    <source>
        <dbReference type="ARBA" id="ARBA00010440"/>
    </source>
</evidence>
<feature type="coiled-coil region" evidence="10">
    <location>
        <begin position="714"/>
        <end position="748"/>
    </location>
</feature>
<keyword evidence="5" id="KW-0158">Chromosome</keyword>
<feature type="compositionally biased region" description="Basic and acidic residues" evidence="11">
    <location>
        <begin position="181"/>
        <end position="193"/>
    </location>
</feature>
<feature type="compositionally biased region" description="Polar residues" evidence="11">
    <location>
        <begin position="263"/>
        <end position="276"/>
    </location>
</feature>
<dbReference type="OrthoDB" id="10047756at2759"/>
<comment type="similarity">
    <text evidence="3">Belongs to the CENP-U/AME1 family.</text>
</comment>
<feature type="compositionally biased region" description="Polar residues" evidence="11">
    <location>
        <begin position="535"/>
        <end position="548"/>
    </location>
</feature>
<evidence type="ECO:0000313" key="13">
    <source>
        <dbReference type="Proteomes" id="UP000838412"/>
    </source>
</evidence>
<gene>
    <name evidence="12" type="primary">CENPU</name>
    <name evidence="12" type="ORF">BLAG_LOCUS8654</name>
</gene>
<evidence type="ECO:0000313" key="12">
    <source>
        <dbReference type="EMBL" id="CAH1246731.1"/>
    </source>
</evidence>
<evidence type="ECO:0000256" key="11">
    <source>
        <dbReference type="SAM" id="MobiDB-lite"/>
    </source>
</evidence>
<keyword evidence="7" id="KW-0539">Nucleus</keyword>
<keyword evidence="6 10" id="KW-0175">Coiled coil</keyword>
<feature type="compositionally biased region" description="Low complexity" evidence="11">
    <location>
        <begin position="558"/>
        <end position="573"/>
    </location>
</feature>
<protein>
    <recommendedName>
        <fullName evidence="4">Centromere protein U</fullName>
    </recommendedName>
    <alternativeName>
        <fullName evidence="9">MLF1-interacting protein</fullName>
    </alternativeName>
</protein>
<feature type="compositionally biased region" description="Polar residues" evidence="11">
    <location>
        <begin position="285"/>
        <end position="301"/>
    </location>
</feature>
<keyword evidence="8" id="KW-0137">Centromere</keyword>
<evidence type="ECO:0000256" key="9">
    <source>
        <dbReference type="ARBA" id="ARBA00031456"/>
    </source>
</evidence>
<evidence type="ECO:0000256" key="2">
    <source>
        <dbReference type="ARBA" id="ARBA00004584"/>
    </source>
</evidence>
<evidence type="ECO:0000256" key="10">
    <source>
        <dbReference type="SAM" id="Coils"/>
    </source>
</evidence>